<protein>
    <submittedName>
        <fullName evidence="3">M81 family metallopeptidase</fullName>
    </submittedName>
</protein>
<keyword evidence="4" id="KW-1185">Reference proteome</keyword>
<reference evidence="3 4" key="1">
    <citation type="submission" date="2023-05" db="EMBL/GenBank/DDBJ databases">
        <authorList>
            <person name="Zhang X."/>
        </authorList>
    </citation>
    <scope>NUCLEOTIDE SEQUENCE [LARGE SCALE GENOMIC DNA]</scope>
    <source>
        <strain evidence="3 4">DM2B3-1</strain>
    </source>
</reference>
<gene>
    <name evidence="3" type="ORF">QNI19_20730</name>
</gene>
<sequence length="539" mass="58857">MKHASFLLILSCILIAAVFFSFQQNKSFIAAKQTEKLQSEKGHAKALPRIAIAGLGIESSTFSPALTHEEAFHARYGAAIFAYYPFFTTDSPLRQRAVWIPTLLGKSLPGGAVTREAYESLVQKTLDSLQKNGPYDGLFLDIHGAMSVVGLDDPEGDFISRIRKVIGIKTLISTSMDLHGNVSWRLAQNTDLITCYRMAPHEDAMETKQRAVENLLKRLESGKGKPTYKAWIPIPVLLPGEKTSTRIEPAKTIYKAVAPAASQEGIIDAAIWVGYAWADEPRNHAVVMVTGDDKDKVTHTAEQLAKSFWDARSGFAFVAPTGSLKESLDKAVKSPKHPFFISDSGDNPTAGGAGDVTWTLQEILKRPAFKTEKGPSLIYASIPGPELVKKAIEAGVGGKVDGYAGAVVDARYAPPVHLVGTVTAIERGDVNAEVEVVVKVGSVSVIVTQKRKPYHKEIDFTRLGLAPRQSDIVVVKIGYLEPELYAMRADWILALTPGGVDQNLERLPYKRIQRPMFPLDKNMKTPDLSAKLVPASDKL</sequence>
<dbReference type="Pfam" id="PF07171">
    <property type="entry name" value="MlrC_C"/>
    <property type="match status" value="1"/>
</dbReference>
<dbReference type="EMBL" id="JASJOT010000014">
    <property type="protein sequence ID" value="MDJ1495377.1"/>
    <property type="molecule type" value="Genomic_DNA"/>
</dbReference>
<dbReference type="Proteomes" id="UP001228581">
    <property type="component" value="Unassembled WGS sequence"/>
</dbReference>
<evidence type="ECO:0000259" key="1">
    <source>
        <dbReference type="Pfam" id="PF07171"/>
    </source>
</evidence>
<evidence type="ECO:0000313" key="3">
    <source>
        <dbReference type="EMBL" id="MDJ1495377.1"/>
    </source>
</evidence>
<name>A0ABT7CNS0_9BACT</name>
<proteinExistence type="predicted"/>
<dbReference type="RefSeq" id="WP_313999348.1">
    <property type="nucleotide sequence ID" value="NZ_JASJOT010000014.1"/>
</dbReference>
<dbReference type="PIRSF" id="PIRSF012702">
    <property type="entry name" value="UCP012702"/>
    <property type="match status" value="1"/>
</dbReference>
<accession>A0ABT7CNS0</accession>
<evidence type="ECO:0000259" key="2">
    <source>
        <dbReference type="Pfam" id="PF07364"/>
    </source>
</evidence>
<comment type="caution">
    <text evidence="3">The sequence shown here is derived from an EMBL/GenBank/DDBJ whole genome shotgun (WGS) entry which is preliminary data.</text>
</comment>
<organism evidence="3 4">
    <name type="scientific">Xanthocytophaga flava</name>
    <dbReference type="NCBI Taxonomy" id="3048013"/>
    <lineage>
        <taxon>Bacteria</taxon>
        <taxon>Pseudomonadati</taxon>
        <taxon>Bacteroidota</taxon>
        <taxon>Cytophagia</taxon>
        <taxon>Cytophagales</taxon>
        <taxon>Rhodocytophagaceae</taxon>
        <taxon>Xanthocytophaga</taxon>
    </lineage>
</organism>
<dbReference type="InterPro" id="IPR015995">
    <property type="entry name" value="MlrC_N"/>
</dbReference>
<dbReference type="InterPro" id="IPR010799">
    <property type="entry name" value="MlrC_C"/>
</dbReference>
<feature type="domain" description="Microcystin LR degradation protein MlrC C-terminal" evidence="1">
    <location>
        <begin position="341"/>
        <end position="511"/>
    </location>
</feature>
<dbReference type="Pfam" id="PF07364">
    <property type="entry name" value="DUF1485"/>
    <property type="match status" value="1"/>
</dbReference>
<dbReference type="InterPro" id="IPR009197">
    <property type="entry name" value="MlrC"/>
</dbReference>
<evidence type="ECO:0000313" key="4">
    <source>
        <dbReference type="Proteomes" id="UP001228581"/>
    </source>
</evidence>
<feature type="domain" description="Microcystin LR degradation protein MlrC N-terminal" evidence="2">
    <location>
        <begin position="49"/>
        <end position="331"/>
    </location>
</feature>